<dbReference type="Gene3D" id="2.30.29.30">
    <property type="entry name" value="Pleckstrin-homology domain (PH domain)/Phosphotyrosine-binding domain (PTB)"/>
    <property type="match status" value="1"/>
</dbReference>
<dbReference type="InterPro" id="IPR011993">
    <property type="entry name" value="PH-like_dom_sf"/>
</dbReference>
<dbReference type="PANTHER" id="PTHR47219">
    <property type="entry name" value="RAB GTPASE-ACTIVATING PROTEIN 1-LIKE"/>
    <property type="match status" value="1"/>
</dbReference>
<dbReference type="InterPro" id="IPR011992">
    <property type="entry name" value="EF-hand-dom_pair"/>
</dbReference>
<organism evidence="4 5">
    <name type="scientific">Phycomyces blakesleeanus (strain ATCC 8743b / DSM 1359 / FGSC 10004 / NBRC 33097 / NRRL 1555)</name>
    <dbReference type="NCBI Taxonomy" id="763407"/>
    <lineage>
        <taxon>Eukaryota</taxon>
        <taxon>Fungi</taxon>
        <taxon>Fungi incertae sedis</taxon>
        <taxon>Mucoromycota</taxon>
        <taxon>Mucoromycotina</taxon>
        <taxon>Mucoromycetes</taxon>
        <taxon>Mucorales</taxon>
        <taxon>Phycomycetaceae</taxon>
        <taxon>Phycomyces</taxon>
    </lineage>
</organism>
<feature type="compositionally biased region" description="Basic and acidic residues" evidence="2">
    <location>
        <begin position="1117"/>
        <end position="1129"/>
    </location>
</feature>
<proteinExistence type="predicted"/>
<dbReference type="Gene3D" id="1.10.472.80">
    <property type="entry name" value="Ypt/Rab-GAP domain of gyp1p, domain 3"/>
    <property type="match status" value="1"/>
</dbReference>
<dbReference type="RefSeq" id="XP_018287262.1">
    <property type="nucleotide sequence ID" value="XM_018439493.1"/>
</dbReference>
<dbReference type="Gene3D" id="1.10.238.10">
    <property type="entry name" value="EF-hand"/>
    <property type="match status" value="1"/>
</dbReference>
<dbReference type="Gene3D" id="1.10.8.270">
    <property type="entry name" value="putative rabgap domain of human tbc1 domain family member 14 like domains"/>
    <property type="match status" value="1"/>
</dbReference>
<evidence type="ECO:0000256" key="1">
    <source>
        <dbReference type="ARBA" id="ARBA00022468"/>
    </source>
</evidence>
<dbReference type="SMART" id="SM00164">
    <property type="entry name" value="TBC"/>
    <property type="match status" value="1"/>
</dbReference>
<evidence type="ECO:0000313" key="4">
    <source>
        <dbReference type="EMBL" id="OAD69222.1"/>
    </source>
</evidence>
<dbReference type="InParanoid" id="A0A162TK50"/>
<keyword evidence="1" id="KW-0343">GTPase activation</keyword>
<dbReference type="FunCoup" id="A0A162TK50">
    <property type="interactions" value="180"/>
</dbReference>
<dbReference type="InterPro" id="IPR035969">
    <property type="entry name" value="Rab-GAP_TBC_sf"/>
</dbReference>
<feature type="compositionally biased region" description="Low complexity" evidence="2">
    <location>
        <begin position="278"/>
        <end position="287"/>
    </location>
</feature>
<dbReference type="SMART" id="SM00568">
    <property type="entry name" value="GRAM"/>
    <property type="match status" value="2"/>
</dbReference>
<dbReference type="Pfam" id="PF00566">
    <property type="entry name" value="RabGAP-TBC"/>
    <property type="match status" value="2"/>
</dbReference>
<evidence type="ECO:0000256" key="2">
    <source>
        <dbReference type="SAM" id="MobiDB-lite"/>
    </source>
</evidence>
<name>A0A162TK50_PHYB8</name>
<gene>
    <name evidence="4" type="ORF">PHYBLDRAFT_188392</name>
</gene>
<dbReference type="AlphaFoldDB" id="A0A162TK50"/>
<dbReference type="GO" id="GO:0005096">
    <property type="term" value="F:GTPase activator activity"/>
    <property type="evidence" value="ECO:0007669"/>
    <property type="project" value="UniProtKB-KW"/>
</dbReference>
<dbReference type="GeneID" id="29000399"/>
<dbReference type="InterPro" id="IPR050302">
    <property type="entry name" value="Rab_GAP_TBC_domain"/>
</dbReference>
<protein>
    <recommendedName>
        <fullName evidence="3">Rab-GAP TBC domain-containing protein</fullName>
    </recommendedName>
</protein>
<dbReference type="InterPro" id="IPR000195">
    <property type="entry name" value="Rab-GAP-TBC_dom"/>
</dbReference>
<dbReference type="OrthoDB" id="17687at2759"/>
<dbReference type="PROSITE" id="PS50086">
    <property type="entry name" value="TBC_RABGAP"/>
    <property type="match status" value="1"/>
</dbReference>
<feature type="region of interest" description="Disordered" evidence="2">
    <location>
        <begin position="1084"/>
        <end position="1129"/>
    </location>
</feature>
<dbReference type="InterPro" id="IPR004182">
    <property type="entry name" value="GRAM"/>
</dbReference>
<dbReference type="GO" id="GO:0031267">
    <property type="term" value="F:small GTPase binding"/>
    <property type="evidence" value="ECO:0007669"/>
    <property type="project" value="TreeGrafter"/>
</dbReference>
<dbReference type="VEuPathDB" id="FungiDB:PHYBLDRAFT_188392"/>
<feature type="region of interest" description="Disordered" evidence="2">
    <location>
        <begin position="269"/>
        <end position="296"/>
    </location>
</feature>
<dbReference type="PANTHER" id="PTHR47219:SF20">
    <property type="entry name" value="TBC1 DOMAIN FAMILY MEMBER 2B"/>
    <property type="match status" value="1"/>
</dbReference>
<dbReference type="SUPFAM" id="SSF47923">
    <property type="entry name" value="Ypt/Rab-GAP domain of gyp1p"/>
    <property type="match status" value="2"/>
</dbReference>
<dbReference type="SUPFAM" id="SSF47473">
    <property type="entry name" value="EF-hand"/>
    <property type="match status" value="1"/>
</dbReference>
<feature type="compositionally biased region" description="Low complexity" evidence="2">
    <location>
        <begin position="1095"/>
        <end position="1108"/>
    </location>
</feature>
<keyword evidence="5" id="KW-1185">Reference proteome</keyword>
<dbReference type="Proteomes" id="UP000077315">
    <property type="component" value="Unassembled WGS sequence"/>
</dbReference>
<dbReference type="EMBL" id="KV440992">
    <property type="protein sequence ID" value="OAD69222.1"/>
    <property type="molecule type" value="Genomic_DNA"/>
</dbReference>
<reference evidence="5" key="1">
    <citation type="submission" date="2015-06" db="EMBL/GenBank/DDBJ databases">
        <title>Expansion of signal transduction pathways in fungi by whole-genome duplication.</title>
        <authorList>
            <consortium name="DOE Joint Genome Institute"/>
            <person name="Corrochano L.M."/>
            <person name="Kuo A."/>
            <person name="Marcet-Houben M."/>
            <person name="Polaino S."/>
            <person name="Salamov A."/>
            <person name="Villalobos J.M."/>
            <person name="Alvarez M.I."/>
            <person name="Avalos J."/>
            <person name="Benito E.P."/>
            <person name="Benoit I."/>
            <person name="Burger G."/>
            <person name="Camino L.P."/>
            <person name="Canovas D."/>
            <person name="Cerda-Olmedo E."/>
            <person name="Cheng J.-F."/>
            <person name="Dominguez A."/>
            <person name="Elias M."/>
            <person name="Eslava A.P."/>
            <person name="Glaser F."/>
            <person name="Grimwood J."/>
            <person name="Gutierrez G."/>
            <person name="Heitman J."/>
            <person name="Henrissat B."/>
            <person name="Iturriaga E.A."/>
            <person name="Lang B.F."/>
            <person name="Lavin J.L."/>
            <person name="Lee S."/>
            <person name="Li W."/>
            <person name="Lindquist E."/>
            <person name="Lopez-Garcia S."/>
            <person name="Luque E.M."/>
            <person name="Marcos A.T."/>
            <person name="Martin J."/>
            <person name="McCluskey K."/>
            <person name="Medina H.R."/>
            <person name="Miralles-Duran A."/>
            <person name="Miyazaki A."/>
            <person name="Munoz-Torres E."/>
            <person name="Oguiza J.A."/>
            <person name="Ohm R."/>
            <person name="Olmedo M."/>
            <person name="Orejas M."/>
            <person name="Ortiz-Castellanos L."/>
            <person name="Pisabarro A.G."/>
            <person name="Rodriguez-Romero J."/>
            <person name="Ruiz-Herrera J."/>
            <person name="Ruiz-Vazquez R."/>
            <person name="Sanz C."/>
            <person name="Schackwitz W."/>
            <person name="Schmutz J."/>
            <person name="Shahriari M."/>
            <person name="Shelest E."/>
            <person name="Silva-Franco F."/>
            <person name="Soanes D."/>
            <person name="Syed K."/>
            <person name="Tagua V.G."/>
            <person name="Talbot N.J."/>
            <person name="Thon M."/>
            <person name="De vries R.P."/>
            <person name="Wiebenga A."/>
            <person name="Yadav J.S."/>
            <person name="Braun E.L."/>
            <person name="Baker S."/>
            <person name="Garre V."/>
            <person name="Horwitz B."/>
            <person name="Torres-Martinez S."/>
            <person name="Idnurm A."/>
            <person name="Herrera-Estrella A."/>
            <person name="Gabaldon T."/>
            <person name="Grigoriev I.V."/>
        </authorList>
    </citation>
    <scope>NUCLEOTIDE SEQUENCE [LARGE SCALE GENOMIC DNA]</scope>
    <source>
        <strain evidence="5">NRRL 1555(-)</strain>
    </source>
</reference>
<dbReference type="Pfam" id="PF02893">
    <property type="entry name" value="GRAM"/>
    <property type="match status" value="2"/>
</dbReference>
<evidence type="ECO:0000313" key="5">
    <source>
        <dbReference type="Proteomes" id="UP000077315"/>
    </source>
</evidence>
<accession>A0A162TK50</accession>
<sequence length="1143" mass="129751">MAYDSAAGVPRNVFTLPTPTDITLTPFWSTIRQEECFLLQKYSAPGTPLFKSLISTIASVFDTKQSSYRILFQREVNCTCLQIGVAETEQAIEAAWLWIQKNMMPELDTIDDSFQKEGWVVEKMSMVVTTIDTGTDELSSDEGVRNASRTFRQIFDVPSSERLVTYYSCAYNGRQGWLYISENYLGFYSFLLGIEAKTLIELKEIQDIAKEKTKRSMFGDSLKIITKDKVEHIFTTLFKRDEVYDLLVQLTGQAMLRLLKNTGTDAPGASNTVLRGLPVPSTSSTMSPPKPLTPRNESGQLISPLKHDLAAQKRNTSFCLHFRLPLEEQLVDALEADYTQKPPSHTQQSHPRITSTNRAERRLENKCRGRIYLSETFLAYESQERLPHPQQHQPFCWFVLPLYTIKRVDRVSTGSYTTLSVITWHKMEHIFELDALKTACEIFCNALRNHLKSQTGVIKKLKQFLTTCESEQLVSTKSNQLVDVDDPVGGLGMKFGYPGDARKSKDRSKLNLWRQYFEENGRNLTMMKLPTFGKLVRVGLPNRLRGEIWEACSGAMYSRFANQGLYEELLETYKGQTSVSTDEIEKDLNRSLPEYAGYQTQEGIDRLRRVLTAYSWRNPELGYCQAMNIVTSALLITSMYGAMLDQIVFEQLVEQTMPILWDHFKKTDVQLSVACLPWFLSLYVNSMPLLFAFRVLDCLFVDGPKILFQIGLAVLKLNGEELLQTKDDSAFLDILKRFFTSLDTPLDPNSKHTKAKNLTKFNQVMLVAYREFSLVTDELVTEKRKQNQFKVIAGIESYTKRSAIRHLRDIGGFNKEDIPTIYDKFFGALYYAKPKGGKAETHMDVETFQNFLASLTDWAKMKVSDGSIDSNLDRMLGASFIGRVFNHFNHNNNSGISFQDTVLGLSEILHSDLMSQIGLFFTLYDEDKDGLLKNKDIVTMAKELFWLICHTKEETIAWDAVCSLIVHSYEQSEIAQGHQQNTAMLAHRLAELSMTDQSASLQERVGQLNGVLSDTEAPDIELTLPCFRMVVLTNEALEMFFDHGFINSFQLVKSATDRQKSLGRELFESLFAGGRQLAKETPAAYRPRLSPNPSPSSSQVTLSSHSPSASVTNLRLSTDEKPDEKDMSDEIDHLLTELGHLDV</sequence>
<dbReference type="STRING" id="763407.A0A162TK50"/>
<feature type="domain" description="Rab-GAP TBC" evidence="3">
    <location>
        <begin position="539"/>
        <end position="703"/>
    </location>
</feature>
<feature type="region of interest" description="Disordered" evidence="2">
    <location>
        <begin position="340"/>
        <end position="360"/>
    </location>
</feature>
<evidence type="ECO:0000259" key="3">
    <source>
        <dbReference type="PROSITE" id="PS50086"/>
    </source>
</evidence>
<feature type="compositionally biased region" description="Polar residues" evidence="2">
    <location>
        <begin position="341"/>
        <end position="357"/>
    </location>
</feature>